<feature type="compositionally biased region" description="Polar residues" evidence="1">
    <location>
        <begin position="155"/>
        <end position="169"/>
    </location>
</feature>
<dbReference type="EMBL" id="AM468691">
    <property type="protein sequence ID" value="CAN72641.1"/>
    <property type="molecule type" value="Genomic_DNA"/>
</dbReference>
<gene>
    <name evidence="2" type="ORF">VITISV_032231</name>
</gene>
<feature type="region of interest" description="Disordered" evidence="1">
    <location>
        <begin position="518"/>
        <end position="541"/>
    </location>
</feature>
<sequence>MVATAADDHQVRSRSKYKSGDKDGDSDGLSVSVMGNSHGTGEFMEKEKRTPKVNKYYRNPDFVLRKDKFPPPESNKKPRSNGVGIYEYVAQAFKNCSNFLAKLMKHKHEIANLLVGTPLPDAMWHTFSDDMWHVFSSGLLPSGFPQEYTWRASPIRTSSGRSTRHSQISHPDDRHITSRRPTYPIRICLFGSLTEGREASTLASSVGKSLIQSPTKIATLSQSRSFGKEEEDHSEWRHAIERRQLASEQQLQTLLQETERLREENAVLRIQASSTGPPRRQHSRGQMANSRPEPESIYPGTTRAIPETSNEPRRPRPPAATAWEAHPDPMVTPMTQNVLPHRDPMVTPMVQNVQPNLTVRQSGRNLPNESPTGSISKRLDDMLSTPFCSHIIHYEPPRGFLVPKLSTYNGSNNPFDHIMHYRQLMTLDISNDALLCKDNESLREFVKRFGQAVLQVEAYSMDVVLQIFKRGICPGTPFFESLAKKPPTMMDDLFRHANKYSMLEDDVRAATQQVLVAGQASRSGADRNAKLPNRLRPSNRK</sequence>
<protein>
    <recommendedName>
        <fullName evidence="3">Retrotransposon gag domain-containing protein</fullName>
    </recommendedName>
</protein>
<evidence type="ECO:0000256" key="1">
    <source>
        <dbReference type="SAM" id="MobiDB-lite"/>
    </source>
</evidence>
<evidence type="ECO:0008006" key="3">
    <source>
        <dbReference type="Google" id="ProtNLM"/>
    </source>
</evidence>
<evidence type="ECO:0000313" key="2">
    <source>
        <dbReference type="EMBL" id="CAN72641.1"/>
    </source>
</evidence>
<reference evidence="2" key="1">
    <citation type="journal article" date="2007" name="PLoS ONE">
        <title>The first genome sequence of an elite grapevine cultivar (Pinot noir Vitis vinifera L.): coping with a highly heterozygous genome.</title>
        <authorList>
            <person name="Velasco R."/>
            <person name="Zharkikh A."/>
            <person name="Troggio M."/>
            <person name="Cartwright D.A."/>
            <person name="Cestaro A."/>
            <person name="Pruss D."/>
            <person name="Pindo M."/>
            <person name="FitzGerald L.M."/>
            <person name="Vezzulli S."/>
            <person name="Reid J."/>
            <person name="Malacarne G."/>
            <person name="Iliev D."/>
            <person name="Coppola G."/>
            <person name="Wardell B."/>
            <person name="Micheletti D."/>
            <person name="Macalma T."/>
            <person name="Facci M."/>
            <person name="Mitchell J.T."/>
            <person name="Perazzolli M."/>
            <person name="Eldredge G."/>
            <person name="Gatto P."/>
            <person name="Oyzerski R."/>
            <person name="Moretto M."/>
            <person name="Gutin N."/>
            <person name="Stefanini M."/>
            <person name="Chen Y."/>
            <person name="Segala C."/>
            <person name="Davenport C."/>
            <person name="Dematte L."/>
            <person name="Mraz A."/>
            <person name="Battilana J."/>
            <person name="Stormo K."/>
            <person name="Costa F."/>
            <person name="Tao Q."/>
            <person name="Si-Ammour A."/>
            <person name="Harkins T."/>
            <person name="Lackey A."/>
            <person name="Perbost C."/>
            <person name="Taillon B."/>
            <person name="Stella A."/>
            <person name="Solovyev V."/>
            <person name="Fawcett J.A."/>
            <person name="Sterck L."/>
            <person name="Vandepoele K."/>
            <person name="Grando S.M."/>
            <person name="Toppo S."/>
            <person name="Moser C."/>
            <person name="Lanchbury J."/>
            <person name="Bogden R."/>
            <person name="Skolnick M."/>
            <person name="Sgaramella V."/>
            <person name="Bhatnagar S.K."/>
            <person name="Fontana P."/>
            <person name="Gutin A."/>
            <person name="Van de Peer Y."/>
            <person name="Salamini F."/>
            <person name="Viola R."/>
        </authorList>
    </citation>
    <scope>NUCLEOTIDE SEQUENCE</scope>
</reference>
<organism evidence="2">
    <name type="scientific">Vitis vinifera</name>
    <name type="common">Grape</name>
    <dbReference type="NCBI Taxonomy" id="29760"/>
    <lineage>
        <taxon>Eukaryota</taxon>
        <taxon>Viridiplantae</taxon>
        <taxon>Streptophyta</taxon>
        <taxon>Embryophyta</taxon>
        <taxon>Tracheophyta</taxon>
        <taxon>Spermatophyta</taxon>
        <taxon>Magnoliopsida</taxon>
        <taxon>eudicotyledons</taxon>
        <taxon>Gunneridae</taxon>
        <taxon>Pentapetalae</taxon>
        <taxon>rosids</taxon>
        <taxon>Vitales</taxon>
        <taxon>Vitaceae</taxon>
        <taxon>Viteae</taxon>
        <taxon>Vitis</taxon>
    </lineage>
</organism>
<feature type="region of interest" description="Disordered" evidence="1">
    <location>
        <begin position="1"/>
        <end position="55"/>
    </location>
</feature>
<proteinExistence type="predicted"/>
<feature type="region of interest" description="Disordered" evidence="1">
    <location>
        <begin position="269"/>
        <end position="330"/>
    </location>
</feature>
<feature type="compositionally biased region" description="Basic and acidic residues" evidence="1">
    <location>
        <begin position="1"/>
        <end position="11"/>
    </location>
</feature>
<dbReference type="AlphaFoldDB" id="A5BRT2"/>
<accession>A5BRT2</accession>
<name>A5BRT2_VITVI</name>
<feature type="region of interest" description="Disordered" evidence="1">
    <location>
        <begin position="155"/>
        <end position="176"/>
    </location>
</feature>
<dbReference type="ExpressionAtlas" id="A5BRT2">
    <property type="expression patterns" value="baseline and differential"/>
</dbReference>